<feature type="transmembrane region" description="Helical" evidence="1">
    <location>
        <begin position="913"/>
        <end position="939"/>
    </location>
</feature>
<feature type="transmembrane region" description="Helical" evidence="1">
    <location>
        <begin position="991"/>
        <end position="1011"/>
    </location>
</feature>
<evidence type="ECO:0000313" key="5">
    <source>
        <dbReference type="Proteomes" id="UP000822688"/>
    </source>
</evidence>
<dbReference type="EC" id="3.1.-.-" evidence="1"/>
<keyword evidence="1" id="KW-0653">Protein transport</keyword>
<dbReference type="PANTHER" id="PTHR47346:SF1">
    <property type="entry name" value="GPI INOSITOL-DEACYLASE"/>
    <property type="match status" value="1"/>
</dbReference>
<comment type="function">
    <text evidence="1">Involved in inositol deacylation of GPI-anchored proteins which plays important roles in the quality control and ER-associated degradation of GPI-anchored proteins.</text>
</comment>
<evidence type="ECO:0000313" key="4">
    <source>
        <dbReference type="EMBL" id="KAG0570658.1"/>
    </source>
</evidence>
<comment type="similarity">
    <text evidence="1">Belongs to the GPI inositol-deacylase family.</text>
</comment>
<organism evidence="4 5">
    <name type="scientific">Ceratodon purpureus</name>
    <name type="common">Fire moss</name>
    <name type="synonym">Dicranum purpureum</name>
    <dbReference type="NCBI Taxonomy" id="3225"/>
    <lineage>
        <taxon>Eukaryota</taxon>
        <taxon>Viridiplantae</taxon>
        <taxon>Streptophyta</taxon>
        <taxon>Embryophyta</taxon>
        <taxon>Bryophyta</taxon>
        <taxon>Bryophytina</taxon>
        <taxon>Bryopsida</taxon>
        <taxon>Dicranidae</taxon>
        <taxon>Pseudoditrichales</taxon>
        <taxon>Ditrichaceae</taxon>
        <taxon>Ceratodon</taxon>
    </lineage>
</organism>
<name>A0A8T0HI88_CERPU</name>
<dbReference type="InterPro" id="IPR012908">
    <property type="entry name" value="PGAP1-ab_dom-like"/>
</dbReference>
<comment type="caution">
    <text evidence="4">The sequence shown here is derived from an EMBL/GenBank/DDBJ whole genome shotgun (WGS) entry which is preliminary data.</text>
</comment>
<dbReference type="GO" id="GO:0015031">
    <property type="term" value="P:protein transport"/>
    <property type="evidence" value="ECO:0007669"/>
    <property type="project" value="UniProtKB-KW"/>
</dbReference>
<dbReference type="EMBL" id="CM026427">
    <property type="protein sequence ID" value="KAG0570658.1"/>
    <property type="molecule type" value="Genomic_DNA"/>
</dbReference>
<reference evidence="4 5" key="1">
    <citation type="submission" date="2020-06" db="EMBL/GenBank/DDBJ databases">
        <title>WGS assembly of Ceratodon purpureus strain R40.</title>
        <authorList>
            <person name="Carey S.B."/>
            <person name="Jenkins J."/>
            <person name="Shu S."/>
            <person name="Lovell J.T."/>
            <person name="Sreedasyam A."/>
            <person name="Maumus F."/>
            <person name="Tiley G.P."/>
            <person name="Fernandez-Pozo N."/>
            <person name="Barry K."/>
            <person name="Chen C."/>
            <person name="Wang M."/>
            <person name="Lipzen A."/>
            <person name="Daum C."/>
            <person name="Saski C.A."/>
            <person name="Payton A.C."/>
            <person name="Mcbreen J.C."/>
            <person name="Conrad R.E."/>
            <person name="Kollar L.M."/>
            <person name="Olsson S."/>
            <person name="Huttunen S."/>
            <person name="Landis J.B."/>
            <person name="Wickett N.J."/>
            <person name="Johnson M.G."/>
            <person name="Rensing S.A."/>
            <person name="Grimwood J."/>
            <person name="Schmutz J."/>
            <person name="Mcdaniel S.F."/>
        </authorList>
    </citation>
    <scope>NUCLEOTIDE SEQUENCE [LARGE SCALE GENOMIC DNA]</scope>
    <source>
        <strain evidence="4 5">R40</strain>
    </source>
</reference>
<feature type="transmembrane region" description="Helical" evidence="1">
    <location>
        <begin position="803"/>
        <end position="826"/>
    </location>
</feature>
<feature type="compositionally biased region" description="Pro residues" evidence="2">
    <location>
        <begin position="548"/>
        <end position="559"/>
    </location>
</feature>
<proteinExistence type="inferred from homology"/>
<comment type="subcellular location">
    <subcellularLocation>
        <location evidence="1">Endoplasmic reticulum membrane</location>
    </subcellularLocation>
</comment>
<evidence type="ECO:0000259" key="3">
    <source>
        <dbReference type="Pfam" id="PF07819"/>
    </source>
</evidence>
<keyword evidence="1" id="KW-0813">Transport</keyword>
<dbReference type="AlphaFoldDB" id="A0A8T0HI88"/>
<dbReference type="InterPro" id="IPR029058">
    <property type="entry name" value="AB_hydrolase_fold"/>
</dbReference>
<feature type="transmembrane region" description="Helical" evidence="1">
    <location>
        <begin position="1031"/>
        <end position="1050"/>
    </location>
</feature>
<keyword evidence="1" id="KW-1133">Transmembrane helix</keyword>
<feature type="transmembrane region" description="Helical" evidence="1">
    <location>
        <begin position="1086"/>
        <end position="1103"/>
    </location>
</feature>
<evidence type="ECO:0000256" key="2">
    <source>
        <dbReference type="SAM" id="MobiDB-lite"/>
    </source>
</evidence>
<accession>A0A8T0HI88</accession>
<dbReference type="GO" id="GO:0016788">
    <property type="term" value="F:hydrolase activity, acting on ester bonds"/>
    <property type="evidence" value="ECO:0007669"/>
    <property type="project" value="InterPro"/>
</dbReference>
<feature type="domain" description="GPI inositol-deacylase PGAP1-like alpha/beta" evidence="3">
    <location>
        <begin position="86"/>
        <end position="360"/>
    </location>
</feature>
<keyword evidence="1" id="KW-0472">Membrane</keyword>
<dbReference type="PANTHER" id="PTHR47346">
    <property type="entry name" value="HYDROLASES, ACTING ON ESTER BOND"/>
    <property type="match status" value="1"/>
</dbReference>
<keyword evidence="1" id="KW-0812">Transmembrane</keyword>
<feature type="transmembrane region" description="Helical" evidence="1">
    <location>
        <begin position="12"/>
        <end position="33"/>
    </location>
</feature>
<dbReference type="SUPFAM" id="SSF53474">
    <property type="entry name" value="alpha/beta-Hydrolases"/>
    <property type="match status" value="1"/>
</dbReference>
<dbReference type="Pfam" id="PF07819">
    <property type="entry name" value="PGAP1"/>
    <property type="match status" value="1"/>
</dbReference>
<keyword evidence="5" id="KW-1185">Reference proteome</keyword>
<keyword evidence="1" id="KW-0378">Hydrolase</keyword>
<feature type="region of interest" description="Disordered" evidence="2">
    <location>
        <begin position="545"/>
        <end position="567"/>
    </location>
</feature>
<protein>
    <recommendedName>
        <fullName evidence="1">GPI inositol-deacylase</fullName>
        <ecNumber evidence="1">3.1.-.-</ecNumber>
    </recommendedName>
</protein>
<evidence type="ECO:0000256" key="1">
    <source>
        <dbReference type="RuleBase" id="RU365011"/>
    </source>
</evidence>
<dbReference type="Gene3D" id="3.40.50.1820">
    <property type="entry name" value="alpha/beta hydrolase"/>
    <property type="match status" value="1"/>
</dbReference>
<keyword evidence="1" id="KW-0256">Endoplasmic reticulum</keyword>
<feature type="transmembrane region" description="Helical" evidence="1">
    <location>
        <begin position="1062"/>
        <end position="1080"/>
    </location>
</feature>
<feature type="transmembrane region" description="Helical" evidence="1">
    <location>
        <begin position="838"/>
        <end position="867"/>
    </location>
</feature>
<gene>
    <name evidence="4" type="ORF">KC19_6G178400</name>
</gene>
<dbReference type="GO" id="GO:0005789">
    <property type="term" value="C:endoplasmic reticulum membrane"/>
    <property type="evidence" value="ECO:0007669"/>
    <property type="project" value="UniProtKB-SubCell"/>
</dbReference>
<dbReference type="Proteomes" id="UP000822688">
    <property type="component" value="Chromosome 6"/>
</dbReference>
<sequence length="1118" mass="123113">MKTGADRGAGMGCNCRVFLCLVFAASIAVAGLIGLQQPLIYGCIMTFMYPSYIPVPAPADAKESKYGLYLYHEGWKQIDQEQELLQLSGVPVLFIPGNGGSYKQVRSVAAESDRAFNGGPMEGYYYQQSSFTPLEAGPDGLDISELLAGAKVEGQYPNHLDWFTVDLEGEKSAMDGWILEQHANYVVGAVHRILDRYRDSMQARAQNNGNTGGVLPTSVILVGHSMGGFVARAAVVHPGLRKGAVETLLTLSSPHRSPPLAVQPSFGHFFTRVNNAWIRGYESVKGSEPPLSKVVVVSITGGARDYQVRSRMSSLDGIVPPTNGLTVNTAGMVNIWMSMEHQSILWCNQMVVQVGHTLLQLVDKSTGQQYTNPHTRLAVFVSNLRSALPQALDVLPSSNKHSPLSLPYTWKAPVKDVSGKDFLNTKESSGTQAQVSKKLELLAGNETKVTQFSCPQKIFWEGDMFDDIDVQSPIMNVLSMDGRRRWMDIEKLARRDKDNHASFVLVTNLSPCVGLRVHLWPEKSQSGDVAASERIVEVTMKMVQIPAGPTPPQTEPGSPPEQVSPSGVLQLTPDELRRFRYLTVSVAPMPAILGSAPPPRTMAVAHFYYPEQGKTPLSTTWLLSSFYQVQRIWMWEYHPMVWQVPIEVSLSTLPIVLDVKTVSCGVKPEGLAKEHPEPEDILKLCKARCFPPVAMVWDPPYGLEVYPNLTSQIIVVDSSPATWGSAYGSEHTTILLLADPHCVYDIGVTVSLFTSASRFLLVHGLQIAGLSVAVVLFGLMRQARAWEVENTVPSFLSCMEANFGLPIPFFAVTVGPLLVYFIISVFGTERKSSLSSFVGVSLACYLFANGAVALLAHLCSAVLSLAYSLQAWYLSRWPPRQDHWTRRVLKSCGTRLLNIQIIRKLRPWPMSTLGVGIAILVLFGHPSLGLVVLLSLHAWRCFWALVSIRQQPSATSIVKKEDRPLLPSDNKSMAFSDGESHVEIFYHQQGLLMLHLVVMIMLVPSLVAWIQRLGMEWTTPALVDSTLTLGLMLHGLYFTSVDVNISLIKVPSFSGPPVPDAGMSFIYLLAGVYCYWAGLALSPYRAFYALALVGISIAGIRIRDTQARGRGKRHFHRH</sequence>